<evidence type="ECO:0000256" key="3">
    <source>
        <dbReference type="ARBA" id="ARBA00022912"/>
    </source>
</evidence>
<evidence type="ECO:0000313" key="5">
    <source>
        <dbReference type="EMBL" id="CAK9107499.1"/>
    </source>
</evidence>
<dbReference type="InterPro" id="IPR029021">
    <property type="entry name" value="Prot-tyrosine_phosphatase-like"/>
</dbReference>
<evidence type="ECO:0000313" key="6">
    <source>
        <dbReference type="Proteomes" id="UP001642484"/>
    </source>
</evidence>
<dbReference type="EMBL" id="CAXAMN010026995">
    <property type="protein sequence ID" value="CAK9107499.1"/>
    <property type="molecule type" value="Genomic_DNA"/>
</dbReference>
<dbReference type="CDD" id="cd14498">
    <property type="entry name" value="DSP"/>
    <property type="match status" value="1"/>
</dbReference>
<sequence>MMARPGREGQRRRGDANDADWLLDWLLIGNKSAADERFLERNGIQSVLSCCERTVKPSRIESALPDSVRTCVLPLRDLPEEQLQPFLQNAWDFLAEALVWCLIHLYAGSSRSCAIALSYLIGCEGLPLRDAWERLCERRPGARPNRGFAQQLIDLDRAVHGCTSVWVPKGATVRHAHRVRHRPPTQ</sequence>
<dbReference type="PROSITE" id="PS50054">
    <property type="entry name" value="TYR_PHOSPHATASE_DUAL"/>
    <property type="match status" value="1"/>
</dbReference>
<accession>A0ABP0S594</accession>
<evidence type="ECO:0000256" key="1">
    <source>
        <dbReference type="ARBA" id="ARBA00008601"/>
    </source>
</evidence>
<keyword evidence="3" id="KW-0904">Protein phosphatase</keyword>
<proteinExistence type="inferred from homology"/>
<feature type="domain" description="Tyrosine-protein phosphatase" evidence="4">
    <location>
        <begin position="17"/>
        <end position="161"/>
    </location>
</feature>
<organism evidence="5 6">
    <name type="scientific">Durusdinium trenchii</name>
    <dbReference type="NCBI Taxonomy" id="1381693"/>
    <lineage>
        <taxon>Eukaryota</taxon>
        <taxon>Sar</taxon>
        <taxon>Alveolata</taxon>
        <taxon>Dinophyceae</taxon>
        <taxon>Suessiales</taxon>
        <taxon>Symbiodiniaceae</taxon>
        <taxon>Durusdinium</taxon>
    </lineage>
</organism>
<dbReference type="SUPFAM" id="SSF52799">
    <property type="entry name" value="(Phosphotyrosine protein) phosphatases II"/>
    <property type="match status" value="1"/>
</dbReference>
<gene>
    <name evidence="5" type="ORF">CCMP2556_LOCUS50161</name>
</gene>
<dbReference type="Gene3D" id="3.90.190.10">
    <property type="entry name" value="Protein tyrosine phosphatase superfamily"/>
    <property type="match status" value="1"/>
</dbReference>
<dbReference type="PANTHER" id="PTHR45961">
    <property type="entry name" value="IP21249P"/>
    <property type="match status" value="1"/>
</dbReference>
<dbReference type="InterPro" id="IPR000340">
    <property type="entry name" value="Dual-sp_phosphatase_cat-dom"/>
</dbReference>
<dbReference type="SMART" id="SM00195">
    <property type="entry name" value="DSPc"/>
    <property type="match status" value="1"/>
</dbReference>
<reference evidence="5 6" key="1">
    <citation type="submission" date="2024-02" db="EMBL/GenBank/DDBJ databases">
        <authorList>
            <person name="Chen Y."/>
            <person name="Shah S."/>
            <person name="Dougan E. K."/>
            <person name="Thang M."/>
            <person name="Chan C."/>
        </authorList>
    </citation>
    <scope>NUCLEOTIDE SEQUENCE [LARGE SCALE GENOMIC DNA]</scope>
</reference>
<name>A0ABP0S594_9DINO</name>
<dbReference type="Proteomes" id="UP001642484">
    <property type="component" value="Unassembled WGS sequence"/>
</dbReference>
<dbReference type="InterPro" id="IPR020422">
    <property type="entry name" value="TYR_PHOSPHATASE_DUAL_dom"/>
</dbReference>
<keyword evidence="2" id="KW-0378">Hydrolase</keyword>
<dbReference type="InterPro" id="IPR052103">
    <property type="entry name" value="Dual_spec_Phospatases"/>
</dbReference>
<evidence type="ECO:0000256" key="2">
    <source>
        <dbReference type="ARBA" id="ARBA00022801"/>
    </source>
</evidence>
<comment type="caution">
    <text evidence="5">The sequence shown here is derived from an EMBL/GenBank/DDBJ whole genome shotgun (WGS) entry which is preliminary data.</text>
</comment>
<keyword evidence="6" id="KW-1185">Reference proteome</keyword>
<protein>
    <recommendedName>
        <fullName evidence="4">Tyrosine-protein phosphatase domain-containing protein</fullName>
    </recommendedName>
</protein>
<dbReference type="PANTHER" id="PTHR45961:SF6">
    <property type="entry name" value="IP21249P"/>
    <property type="match status" value="1"/>
</dbReference>
<comment type="similarity">
    <text evidence="1">Belongs to the protein-tyrosine phosphatase family. Non-receptor class dual specificity subfamily.</text>
</comment>
<dbReference type="Pfam" id="PF00782">
    <property type="entry name" value="DSPc"/>
    <property type="match status" value="1"/>
</dbReference>
<evidence type="ECO:0000259" key="4">
    <source>
        <dbReference type="PROSITE" id="PS50054"/>
    </source>
</evidence>